<dbReference type="PANTHER" id="PTHR42917:SF2">
    <property type="entry name" value="2,4-DIENOYL-COA REDUCTASE [(2E)-ENOYL-COA-PRODUCING]"/>
    <property type="match status" value="1"/>
</dbReference>
<dbReference type="Gene3D" id="3.20.20.70">
    <property type="entry name" value="Aldolase class I"/>
    <property type="match status" value="1"/>
</dbReference>
<feature type="non-terminal residue" evidence="6">
    <location>
        <position position="284"/>
    </location>
</feature>
<dbReference type="AlphaFoldDB" id="X1NTB3"/>
<dbReference type="SUPFAM" id="SSF51971">
    <property type="entry name" value="Nucleotide-binding domain"/>
    <property type="match status" value="1"/>
</dbReference>
<evidence type="ECO:0000256" key="2">
    <source>
        <dbReference type="ARBA" id="ARBA00022630"/>
    </source>
</evidence>
<dbReference type="EMBL" id="BARV01017313">
    <property type="protein sequence ID" value="GAI21899.1"/>
    <property type="molecule type" value="Genomic_DNA"/>
</dbReference>
<dbReference type="PANTHER" id="PTHR42917">
    <property type="entry name" value="2,4-DIENOYL-COA REDUCTASE"/>
    <property type="match status" value="1"/>
</dbReference>
<feature type="domain" description="FAD/NAD(P)-binding" evidence="5">
    <location>
        <begin position="91"/>
        <end position="277"/>
    </location>
</feature>
<dbReference type="InterPro" id="IPR013785">
    <property type="entry name" value="Aldolase_TIM"/>
</dbReference>
<organism evidence="6">
    <name type="scientific">marine sediment metagenome</name>
    <dbReference type="NCBI Taxonomy" id="412755"/>
    <lineage>
        <taxon>unclassified sequences</taxon>
        <taxon>metagenomes</taxon>
        <taxon>ecological metagenomes</taxon>
    </lineage>
</organism>
<keyword evidence="3" id="KW-0288">FMN</keyword>
<dbReference type="InterPro" id="IPR023753">
    <property type="entry name" value="FAD/NAD-binding_dom"/>
</dbReference>
<evidence type="ECO:0000313" key="6">
    <source>
        <dbReference type="EMBL" id="GAI21899.1"/>
    </source>
</evidence>
<dbReference type="SUPFAM" id="SSF51395">
    <property type="entry name" value="FMN-linked oxidoreductases"/>
    <property type="match status" value="1"/>
</dbReference>
<name>X1NTB3_9ZZZZ</name>
<dbReference type="Pfam" id="PF07992">
    <property type="entry name" value="Pyr_redox_2"/>
    <property type="match status" value="1"/>
</dbReference>
<evidence type="ECO:0000256" key="4">
    <source>
        <dbReference type="ARBA" id="ARBA00023002"/>
    </source>
</evidence>
<keyword evidence="4" id="KW-0560">Oxidoreductase</keyword>
<dbReference type="GO" id="GO:0016491">
    <property type="term" value="F:oxidoreductase activity"/>
    <property type="evidence" value="ECO:0007669"/>
    <property type="project" value="UniProtKB-KW"/>
</dbReference>
<gene>
    <name evidence="6" type="ORF">S06H3_29536</name>
</gene>
<sequence length="284" mass="31338">ASNRINDPILAEEILMADKADCICFGRALIADPYLPNKALKGELRDIQYCVACNQGCFDNVFAAKPIQCLRNVLVGNEQKYKLKKIDVAKKIMIIGAGPAGLEAARIARTRGHTVELFEKEDKIGGLIHSVYMPPGRQSFEKMIDYYEYQIEKLGIDLHLNKNITEQTIEKINPDVIIFATGTKPIIPNIPGTDNENVYFATDILERKAPLGKNVVIIGGGGTGIEVAIYVAKYGALKNDALEFLTFYNCLEPEVALNMLYKGNKKVTVLEMLPRAGSDIGKTT</sequence>
<dbReference type="Gene3D" id="3.40.50.720">
    <property type="entry name" value="NAD(P)-binding Rossmann-like Domain"/>
    <property type="match status" value="1"/>
</dbReference>
<dbReference type="PRINTS" id="PR00469">
    <property type="entry name" value="PNDRDTASEII"/>
</dbReference>
<comment type="cofactor">
    <cofactor evidence="1">
        <name>FMN</name>
        <dbReference type="ChEBI" id="CHEBI:58210"/>
    </cofactor>
</comment>
<proteinExistence type="predicted"/>
<protein>
    <recommendedName>
        <fullName evidence="5">FAD/NAD(P)-binding domain-containing protein</fullName>
    </recommendedName>
</protein>
<keyword evidence="2" id="KW-0285">Flavoprotein</keyword>
<evidence type="ECO:0000259" key="5">
    <source>
        <dbReference type="Pfam" id="PF07992"/>
    </source>
</evidence>
<evidence type="ECO:0000256" key="3">
    <source>
        <dbReference type="ARBA" id="ARBA00022643"/>
    </source>
</evidence>
<dbReference type="Gene3D" id="3.50.50.60">
    <property type="entry name" value="FAD/NAD(P)-binding domain"/>
    <property type="match status" value="1"/>
</dbReference>
<evidence type="ECO:0000256" key="1">
    <source>
        <dbReference type="ARBA" id="ARBA00001917"/>
    </source>
</evidence>
<dbReference type="InterPro" id="IPR051793">
    <property type="entry name" value="NADH:flavin_oxidoreductase"/>
</dbReference>
<reference evidence="6" key="1">
    <citation type="journal article" date="2014" name="Front. Microbiol.">
        <title>High frequency of phylogenetically diverse reductive dehalogenase-homologous genes in deep subseafloor sedimentary metagenomes.</title>
        <authorList>
            <person name="Kawai M."/>
            <person name="Futagami T."/>
            <person name="Toyoda A."/>
            <person name="Takaki Y."/>
            <person name="Nishi S."/>
            <person name="Hori S."/>
            <person name="Arai W."/>
            <person name="Tsubouchi T."/>
            <person name="Morono Y."/>
            <person name="Uchiyama I."/>
            <person name="Ito T."/>
            <person name="Fujiyama A."/>
            <person name="Inagaki F."/>
            <person name="Takami H."/>
        </authorList>
    </citation>
    <scope>NUCLEOTIDE SEQUENCE</scope>
    <source>
        <strain evidence="6">Expedition CK06-06</strain>
    </source>
</reference>
<dbReference type="InterPro" id="IPR036188">
    <property type="entry name" value="FAD/NAD-bd_sf"/>
</dbReference>
<accession>X1NTB3</accession>
<comment type="caution">
    <text evidence="6">The sequence shown here is derived from an EMBL/GenBank/DDBJ whole genome shotgun (WGS) entry which is preliminary data.</text>
</comment>
<dbReference type="PRINTS" id="PR00368">
    <property type="entry name" value="FADPNR"/>
</dbReference>
<feature type="non-terminal residue" evidence="6">
    <location>
        <position position="1"/>
    </location>
</feature>